<dbReference type="Gene3D" id="1.20.1070.10">
    <property type="entry name" value="Rhodopsin 7-helix transmembrane proteins"/>
    <property type="match status" value="2"/>
</dbReference>
<dbReference type="Pfam" id="PF13853">
    <property type="entry name" value="7tm_4"/>
    <property type="match status" value="2"/>
</dbReference>
<feature type="transmembrane region" description="Helical" evidence="11">
    <location>
        <begin position="29"/>
        <end position="54"/>
    </location>
</feature>
<feature type="transmembrane region" description="Helical" evidence="11">
    <location>
        <begin position="551"/>
        <end position="575"/>
    </location>
</feature>
<evidence type="ECO:0000313" key="14">
    <source>
        <dbReference type="Proteomes" id="UP001488838"/>
    </source>
</evidence>
<feature type="transmembrane region" description="Helical" evidence="11">
    <location>
        <begin position="410"/>
        <end position="428"/>
    </location>
</feature>
<feature type="transmembrane region" description="Helical" evidence="11">
    <location>
        <begin position="376"/>
        <end position="398"/>
    </location>
</feature>
<feature type="transmembrane region" description="Helical" evidence="11">
    <location>
        <begin position="143"/>
        <end position="165"/>
    </location>
</feature>
<evidence type="ECO:0000256" key="8">
    <source>
        <dbReference type="ARBA" id="ARBA00023136"/>
    </source>
</evidence>
<dbReference type="InterPro" id="IPR047940">
    <property type="entry name" value="OR1330-like_7tmA"/>
</dbReference>
<feature type="transmembrane region" description="Helical" evidence="11">
    <location>
        <begin position="277"/>
        <end position="295"/>
    </location>
</feature>
<dbReference type="FunFam" id="1.20.1070.10:FF:000001">
    <property type="entry name" value="Olfactory receptor"/>
    <property type="match status" value="2"/>
</dbReference>
<evidence type="ECO:0000256" key="6">
    <source>
        <dbReference type="ARBA" id="ARBA00022989"/>
    </source>
</evidence>
<keyword evidence="5" id="KW-0552">Olfaction</keyword>
<dbReference type="EMBL" id="JBBHLL010000419">
    <property type="protein sequence ID" value="KAK7803434.1"/>
    <property type="molecule type" value="Genomic_DNA"/>
</dbReference>
<evidence type="ECO:0000259" key="12">
    <source>
        <dbReference type="PROSITE" id="PS50262"/>
    </source>
</evidence>
<dbReference type="PANTHER" id="PTHR26453">
    <property type="entry name" value="OLFACTORY RECEPTOR"/>
    <property type="match status" value="1"/>
</dbReference>
<proteinExistence type="predicted"/>
<dbReference type="InterPro" id="IPR017452">
    <property type="entry name" value="GPCR_Rhodpsn_7TM"/>
</dbReference>
<evidence type="ECO:0000256" key="1">
    <source>
        <dbReference type="ARBA" id="ARBA00004651"/>
    </source>
</evidence>
<keyword evidence="9" id="KW-0675">Receptor</keyword>
<feature type="transmembrane region" description="Helical" evidence="11">
    <location>
        <begin position="482"/>
        <end position="508"/>
    </location>
</feature>
<feature type="transmembrane region" description="Helical" evidence="11">
    <location>
        <begin position="587"/>
        <end position="605"/>
    </location>
</feature>
<dbReference type="GO" id="GO:0004984">
    <property type="term" value="F:olfactory receptor activity"/>
    <property type="evidence" value="ECO:0007669"/>
    <property type="project" value="InterPro"/>
</dbReference>
<dbReference type="PRINTS" id="PR00237">
    <property type="entry name" value="GPCRRHODOPSN"/>
</dbReference>
<dbReference type="Proteomes" id="UP001488838">
    <property type="component" value="Unassembled WGS sequence"/>
</dbReference>
<keyword evidence="6 11" id="KW-1133">Transmembrane helix</keyword>
<evidence type="ECO:0000256" key="3">
    <source>
        <dbReference type="ARBA" id="ARBA00022606"/>
    </source>
</evidence>
<feature type="transmembrane region" description="Helical" evidence="11">
    <location>
        <begin position="307"/>
        <end position="328"/>
    </location>
</feature>
<dbReference type="SUPFAM" id="SSF81321">
    <property type="entry name" value="Family A G protein-coupled receptor-like"/>
    <property type="match status" value="2"/>
</dbReference>
<feature type="transmembrane region" description="Helical" evidence="11">
    <location>
        <begin position="448"/>
        <end position="470"/>
    </location>
</feature>
<feature type="domain" description="G-protein coupled receptors family 1 profile" evidence="12">
    <location>
        <begin position="391"/>
        <end position="640"/>
    </location>
</feature>
<dbReference type="AlphaFoldDB" id="A0AAW0HL16"/>
<keyword evidence="4 11" id="KW-0812">Transmembrane</keyword>
<keyword evidence="2" id="KW-1003">Cell membrane</keyword>
<dbReference type="PROSITE" id="PS50262">
    <property type="entry name" value="G_PROTEIN_RECEP_F1_2"/>
    <property type="match status" value="2"/>
</dbReference>
<feature type="transmembrane region" description="Helical" evidence="11">
    <location>
        <begin position="240"/>
        <end position="257"/>
    </location>
</feature>
<keyword evidence="14" id="KW-1185">Reference proteome</keyword>
<dbReference type="GO" id="GO:0004930">
    <property type="term" value="F:G protein-coupled receptor activity"/>
    <property type="evidence" value="ECO:0007669"/>
    <property type="project" value="UniProtKB-KW"/>
</dbReference>
<reference evidence="13 14" key="1">
    <citation type="journal article" date="2023" name="bioRxiv">
        <title>Conserved and derived expression patterns and positive selection on dental genes reveal complex evolutionary context of ever-growing rodent molars.</title>
        <authorList>
            <person name="Calamari Z.T."/>
            <person name="Song A."/>
            <person name="Cohen E."/>
            <person name="Akter M."/>
            <person name="Roy R.D."/>
            <person name="Hallikas O."/>
            <person name="Christensen M.M."/>
            <person name="Li P."/>
            <person name="Marangoni P."/>
            <person name="Jernvall J."/>
            <person name="Klein O.D."/>
        </authorList>
    </citation>
    <scope>NUCLEOTIDE SEQUENCE [LARGE SCALE GENOMIC DNA]</scope>
    <source>
        <strain evidence="13">V071</strain>
    </source>
</reference>
<dbReference type="InterPro" id="IPR000725">
    <property type="entry name" value="Olfact_rcpt"/>
</dbReference>
<sequence>MLMIPEQNQSWVSEFILLGFSSDPTTNSILFTVFLLIYLCSVMGNGLIILLICLDSHLHTPMYFFLCTLAMLDMSYVTTTMPQMLVHLLAKSQTISFAGCWIQMYVFGALATTESTFFVVMAYDRYVAICHPLHYTIILNWKLCIWLAAGTWICGFFFSLFHTFFTMSLPYCGPNRVSHYFCDSPSVRSLACMDTHLIEMVDLVLSAFLVVAPISIIVASYILIAMAILKIKSTQGRCKAFSTCAPHLTVVSFFYGPSSYIYMKPNSSYSPERDKQISLFYNAFTALLNPLVYSLRNKDIKRAFLKARALTSGSLQGAGPALLWVVAIEGKDRFSCPYISDDTAAFTMWMIPGQNQSWVSEFILLGFSSDPTTNNILFVVFLLIYLSSVMGNGLIIILICMDTHLHTPMYFFLCILAMLDMGYVTTTMPQMLVHLLAKSQTISFVRCWIQMYVFGSLATTECSLFVAMAYDRYVAICYPLRYTVILNWGVCIWLAAGSCVCGFLSALLHTFFTMSLPYCGPNKVNHYFCEGPAVRNLACMDTHIIEMVDQILIVLMGLAPISLIVASYVHIAIAILKIKSAQARCKAFSTCASHLTVVSFFYGPGTYIYMRPNSSYSPEQDKQVSLFYNAFTALLNPMVYSLRNKDIKRAFLKVIGHSNVDC</sequence>
<gene>
    <name evidence="13" type="ORF">U0070_023744</name>
</gene>
<feature type="domain" description="G-protein coupled receptors family 1 profile" evidence="12">
    <location>
        <begin position="44"/>
        <end position="293"/>
    </location>
</feature>
<dbReference type="CDD" id="cd15946">
    <property type="entry name" value="7tmA_OR1330-like"/>
    <property type="match status" value="1"/>
</dbReference>
<evidence type="ECO:0000256" key="9">
    <source>
        <dbReference type="ARBA" id="ARBA00023170"/>
    </source>
</evidence>
<feature type="transmembrane region" description="Helical" evidence="11">
    <location>
        <begin position="625"/>
        <end position="642"/>
    </location>
</feature>
<evidence type="ECO:0000256" key="2">
    <source>
        <dbReference type="ARBA" id="ARBA00022475"/>
    </source>
</evidence>
<evidence type="ECO:0000313" key="13">
    <source>
        <dbReference type="EMBL" id="KAK7803434.1"/>
    </source>
</evidence>
<accession>A0AAW0HL16</accession>
<protein>
    <recommendedName>
        <fullName evidence="12">G-protein coupled receptors family 1 profile domain-containing protein</fullName>
    </recommendedName>
</protein>
<keyword evidence="3" id="KW-0716">Sensory transduction</keyword>
<name>A0AAW0HL16_MYOGA</name>
<evidence type="ECO:0000256" key="10">
    <source>
        <dbReference type="ARBA" id="ARBA00023224"/>
    </source>
</evidence>
<feature type="transmembrane region" description="Helical" evidence="11">
    <location>
        <begin position="203"/>
        <end position="228"/>
    </location>
</feature>
<keyword evidence="8 11" id="KW-0472">Membrane</keyword>
<dbReference type="GO" id="GO:0005886">
    <property type="term" value="C:plasma membrane"/>
    <property type="evidence" value="ECO:0007669"/>
    <property type="project" value="UniProtKB-SubCell"/>
</dbReference>
<keyword evidence="10" id="KW-0807">Transducer</keyword>
<comment type="caution">
    <text evidence="13">The sequence shown here is derived from an EMBL/GenBank/DDBJ whole genome shotgun (WGS) entry which is preliminary data.</text>
</comment>
<keyword evidence="7" id="KW-0297">G-protein coupled receptor</keyword>
<feature type="transmembrane region" description="Helical" evidence="11">
    <location>
        <begin position="101"/>
        <end position="123"/>
    </location>
</feature>
<comment type="subcellular location">
    <subcellularLocation>
        <location evidence="1">Cell membrane</location>
        <topology evidence="1">Multi-pass membrane protein</topology>
    </subcellularLocation>
</comment>
<evidence type="ECO:0000256" key="5">
    <source>
        <dbReference type="ARBA" id="ARBA00022725"/>
    </source>
</evidence>
<evidence type="ECO:0000256" key="4">
    <source>
        <dbReference type="ARBA" id="ARBA00022692"/>
    </source>
</evidence>
<dbReference type="SMART" id="SM01381">
    <property type="entry name" value="7TM_GPCR_Srsx"/>
    <property type="match status" value="1"/>
</dbReference>
<evidence type="ECO:0000256" key="7">
    <source>
        <dbReference type="ARBA" id="ARBA00023040"/>
    </source>
</evidence>
<dbReference type="InterPro" id="IPR000276">
    <property type="entry name" value="GPCR_Rhodpsn"/>
</dbReference>
<dbReference type="PRINTS" id="PR00245">
    <property type="entry name" value="OLFACTORYR"/>
</dbReference>
<evidence type="ECO:0000256" key="11">
    <source>
        <dbReference type="SAM" id="Phobius"/>
    </source>
</evidence>
<feature type="transmembrane region" description="Helical" evidence="11">
    <location>
        <begin position="61"/>
        <end position="81"/>
    </location>
</feature>
<organism evidence="13 14">
    <name type="scientific">Myodes glareolus</name>
    <name type="common">Bank vole</name>
    <name type="synonym">Clethrionomys glareolus</name>
    <dbReference type="NCBI Taxonomy" id="447135"/>
    <lineage>
        <taxon>Eukaryota</taxon>
        <taxon>Metazoa</taxon>
        <taxon>Chordata</taxon>
        <taxon>Craniata</taxon>
        <taxon>Vertebrata</taxon>
        <taxon>Euteleostomi</taxon>
        <taxon>Mammalia</taxon>
        <taxon>Eutheria</taxon>
        <taxon>Euarchontoglires</taxon>
        <taxon>Glires</taxon>
        <taxon>Rodentia</taxon>
        <taxon>Myomorpha</taxon>
        <taxon>Muroidea</taxon>
        <taxon>Cricetidae</taxon>
        <taxon>Arvicolinae</taxon>
        <taxon>Myodes</taxon>
    </lineage>
</organism>